<name>A0A2I0I6W5_PUNGR</name>
<proteinExistence type="predicted"/>
<protein>
    <recommendedName>
        <fullName evidence="3">AMP-dependent synthetase/ligase domain-containing protein</fullName>
    </recommendedName>
</protein>
<gene>
    <name evidence="1" type="ORF">CRG98_039898</name>
</gene>
<dbReference type="STRING" id="22663.A0A2I0I6W5"/>
<keyword evidence="2" id="KW-1185">Reference proteome</keyword>
<sequence>MNLSQNSALLLTPQPSLPYHKINFLAQVSNALAPVMPTLHVTSQATNELSPKILGVFEILRLADSLAFHLRAHFSLSKGDATFILVLPSLNVPIIYLSFGMVVSPANPLNFDSDIAHHVHISNPSIAFATSWTTSKLPLKLRLGVILVDSPEFDPCWLTEIGKQPRFTTRAR</sequence>
<dbReference type="AlphaFoldDB" id="A0A2I0I6W5"/>
<dbReference type="Gene3D" id="3.40.50.980">
    <property type="match status" value="1"/>
</dbReference>
<evidence type="ECO:0000313" key="2">
    <source>
        <dbReference type="Proteomes" id="UP000233551"/>
    </source>
</evidence>
<reference evidence="1 2" key="1">
    <citation type="submission" date="2017-11" db="EMBL/GenBank/DDBJ databases">
        <title>De-novo sequencing of pomegranate (Punica granatum L.) genome.</title>
        <authorList>
            <person name="Akparov Z."/>
            <person name="Amiraslanov A."/>
            <person name="Hajiyeva S."/>
            <person name="Abbasov M."/>
            <person name="Kaur K."/>
            <person name="Hamwieh A."/>
            <person name="Solovyev V."/>
            <person name="Salamov A."/>
            <person name="Braich B."/>
            <person name="Kosarev P."/>
            <person name="Mahmoud A."/>
            <person name="Hajiyev E."/>
            <person name="Babayeva S."/>
            <person name="Izzatullayeva V."/>
            <person name="Mammadov A."/>
            <person name="Mammadov A."/>
            <person name="Sharifova S."/>
            <person name="Ojaghi J."/>
            <person name="Eynullazada K."/>
            <person name="Bayramov B."/>
            <person name="Abdulazimova A."/>
            <person name="Shahmuradov I."/>
        </authorList>
    </citation>
    <scope>NUCLEOTIDE SEQUENCE [LARGE SCALE GENOMIC DNA]</scope>
    <source>
        <strain evidence="2">cv. AG2017</strain>
        <tissue evidence="1">Leaf</tissue>
    </source>
</reference>
<evidence type="ECO:0000313" key="1">
    <source>
        <dbReference type="EMBL" id="PKI39728.1"/>
    </source>
</evidence>
<dbReference type="Proteomes" id="UP000233551">
    <property type="component" value="Unassembled WGS sequence"/>
</dbReference>
<dbReference type="EMBL" id="PGOL01003772">
    <property type="protein sequence ID" value="PKI39728.1"/>
    <property type="molecule type" value="Genomic_DNA"/>
</dbReference>
<evidence type="ECO:0008006" key="3">
    <source>
        <dbReference type="Google" id="ProtNLM"/>
    </source>
</evidence>
<organism evidence="1 2">
    <name type="scientific">Punica granatum</name>
    <name type="common">Pomegranate</name>
    <dbReference type="NCBI Taxonomy" id="22663"/>
    <lineage>
        <taxon>Eukaryota</taxon>
        <taxon>Viridiplantae</taxon>
        <taxon>Streptophyta</taxon>
        <taxon>Embryophyta</taxon>
        <taxon>Tracheophyta</taxon>
        <taxon>Spermatophyta</taxon>
        <taxon>Magnoliopsida</taxon>
        <taxon>eudicotyledons</taxon>
        <taxon>Gunneridae</taxon>
        <taxon>Pentapetalae</taxon>
        <taxon>rosids</taxon>
        <taxon>malvids</taxon>
        <taxon>Myrtales</taxon>
        <taxon>Lythraceae</taxon>
        <taxon>Punica</taxon>
    </lineage>
</organism>
<comment type="caution">
    <text evidence="1">The sequence shown here is derived from an EMBL/GenBank/DDBJ whole genome shotgun (WGS) entry which is preliminary data.</text>
</comment>
<accession>A0A2I0I6W5</accession>
<dbReference type="SUPFAM" id="SSF56801">
    <property type="entry name" value="Acetyl-CoA synthetase-like"/>
    <property type="match status" value="1"/>
</dbReference>